<dbReference type="PROSITE" id="PS50048">
    <property type="entry name" value="ZN2_CY6_FUNGAL_2"/>
    <property type="match status" value="1"/>
</dbReference>
<dbReference type="EMBL" id="JOMC01000031">
    <property type="protein sequence ID" value="KIA75865.1"/>
    <property type="molecule type" value="Genomic_DNA"/>
</dbReference>
<dbReference type="InterPro" id="IPR036864">
    <property type="entry name" value="Zn2-C6_fun-type_DNA-bd_sf"/>
</dbReference>
<feature type="region of interest" description="Disordered" evidence="6">
    <location>
        <begin position="636"/>
        <end position="685"/>
    </location>
</feature>
<name>A0A0C1C442_ASPUT</name>
<comment type="caution">
    <text evidence="8">The sequence shown here is derived from an EMBL/GenBank/DDBJ whole genome shotgun (WGS) entry which is preliminary data.</text>
</comment>
<dbReference type="GO" id="GO:0008270">
    <property type="term" value="F:zinc ion binding"/>
    <property type="evidence" value="ECO:0007669"/>
    <property type="project" value="InterPro"/>
</dbReference>
<keyword evidence="3" id="KW-0238">DNA-binding</keyword>
<dbReference type="GO" id="GO:0001080">
    <property type="term" value="P:nitrogen catabolite activation of transcription from RNA polymerase II promoter"/>
    <property type="evidence" value="ECO:0007669"/>
    <property type="project" value="TreeGrafter"/>
</dbReference>
<proteinExistence type="predicted"/>
<dbReference type="GO" id="GO:0005634">
    <property type="term" value="C:nucleus"/>
    <property type="evidence" value="ECO:0007669"/>
    <property type="project" value="TreeGrafter"/>
</dbReference>
<feature type="region of interest" description="Disordered" evidence="6">
    <location>
        <begin position="53"/>
        <end position="150"/>
    </location>
</feature>
<feature type="domain" description="Zn(2)-C6 fungal-type" evidence="7">
    <location>
        <begin position="21"/>
        <end position="53"/>
    </location>
</feature>
<dbReference type="GO" id="GO:0003677">
    <property type="term" value="F:DNA binding"/>
    <property type="evidence" value="ECO:0007669"/>
    <property type="project" value="UniProtKB-KW"/>
</dbReference>
<dbReference type="InterPro" id="IPR007219">
    <property type="entry name" value="XnlR_reg_dom"/>
</dbReference>
<dbReference type="CDD" id="cd12148">
    <property type="entry name" value="fungal_TF_MHR"/>
    <property type="match status" value="1"/>
</dbReference>
<sequence>MASVTSDLSPARPYRSHKIPACDFCRKRRSRCTQEVADQPCLLCRMHGATCSRATSAGTGTGTSTPRPIAAASPRPTPVIATKRRRISKDSSSNITITRDHQQPVPVPPPSRPSRNYSPPGERQAPTPEFTQNNHSTTVVSSGQSSRHIVGPAMARDAQVLERCMSSTTNYNTAVSYARPNPYSVYSDDTRNPVVYMKVPRQRGAVPSGNGTAGFKQFEAMEKVIEPLGHELCNIYFNNIHPPFPILDEKTVLEAYQQDGLPHTLACEIYAVSLILWKRSPTIAATRRPAPDIKYMWNLTVSAMNDDFLSPNFSTVLACILDLLGRPITSITYNAVNVGRVVALAQSLGLNRNPASWGLDRRQKSLRIRTWWGILIHDQWASLSHGTPPHIHRSQWDVPLPDSDSLLVDLAAGQGLSADSRVQGGHSFIALCSLTTILGQILPLIYALEIQPLETSFRTLRRHETTLNEWEESLPSWLRPTSPVFERKAAGALNLQLSFLAVKLCLARMALLEIHRSSEDTAEEDKLYYRSQCRKAARAVIDFTTTLCEDEIDAFWLPYTAYHFTSAATLTLRCALEAETPDTAQECVASAKSLIDFLRQTKDELNWDLADICLGQCEAVVDRLCDWNNLDTWRKNPPGQQQYSSERQQQQGSSSNSSVPFPTPADTVPSESHADVPPPLVQGALNYGQADSEHHMNPDYLQTFMTFGSMPGGGGMISDYVTFPDLWQMPNVDDYDLRTFP</sequence>
<keyword evidence="5" id="KW-0539">Nucleus</keyword>
<evidence type="ECO:0000256" key="5">
    <source>
        <dbReference type="ARBA" id="ARBA00023242"/>
    </source>
</evidence>
<dbReference type="Pfam" id="PF04082">
    <property type="entry name" value="Fungal_trans"/>
    <property type="match status" value="1"/>
</dbReference>
<dbReference type="GO" id="GO:0006351">
    <property type="term" value="P:DNA-templated transcription"/>
    <property type="evidence" value="ECO:0007669"/>
    <property type="project" value="InterPro"/>
</dbReference>
<organism evidence="8 9">
    <name type="scientific">Aspergillus ustus</name>
    <dbReference type="NCBI Taxonomy" id="40382"/>
    <lineage>
        <taxon>Eukaryota</taxon>
        <taxon>Fungi</taxon>
        <taxon>Dikarya</taxon>
        <taxon>Ascomycota</taxon>
        <taxon>Pezizomycotina</taxon>
        <taxon>Eurotiomycetes</taxon>
        <taxon>Eurotiomycetidae</taxon>
        <taxon>Eurotiales</taxon>
        <taxon>Aspergillaceae</taxon>
        <taxon>Aspergillus</taxon>
        <taxon>Aspergillus subgen. Nidulantes</taxon>
    </lineage>
</organism>
<feature type="compositionally biased region" description="Polar residues" evidence="6">
    <location>
        <begin position="129"/>
        <end position="147"/>
    </location>
</feature>
<keyword evidence="9" id="KW-1185">Reference proteome</keyword>
<dbReference type="GO" id="GO:0000981">
    <property type="term" value="F:DNA-binding transcription factor activity, RNA polymerase II-specific"/>
    <property type="evidence" value="ECO:0007669"/>
    <property type="project" value="InterPro"/>
</dbReference>
<dbReference type="InterPro" id="IPR001138">
    <property type="entry name" value="Zn2Cys6_DnaBD"/>
</dbReference>
<keyword evidence="2" id="KW-0805">Transcription regulation</keyword>
<dbReference type="SMART" id="SM00906">
    <property type="entry name" value="Fungal_trans"/>
    <property type="match status" value="1"/>
</dbReference>
<dbReference type="PROSITE" id="PS00463">
    <property type="entry name" value="ZN2_CY6_FUNGAL_1"/>
    <property type="match status" value="1"/>
</dbReference>
<dbReference type="PANTHER" id="PTHR31668">
    <property type="entry name" value="GLUCOSE TRANSPORT TRANSCRIPTION REGULATOR RGT1-RELATED-RELATED"/>
    <property type="match status" value="1"/>
</dbReference>
<protein>
    <submittedName>
        <fullName evidence="8">Zn(II)2Cys6 transcription factor</fullName>
    </submittedName>
</protein>
<keyword evidence="1" id="KW-0479">Metal-binding</keyword>
<dbReference type="CDD" id="cd00067">
    <property type="entry name" value="GAL4"/>
    <property type="match status" value="1"/>
</dbReference>
<dbReference type="Proteomes" id="UP000053475">
    <property type="component" value="Unassembled WGS sequence"/>
</dbReference>
<evidence type="ECO:0000256" key="2">
    <source>
        <dbReference type="ARBA" id="ARBA00023015"/>
    </source>
</evidence>
<feature type="compositionally biased region" description="Low complexity" evidence="6">
    <location>
        <begin position="53"/>
        <end position="65"/>
    </location>
</feature>
<keyword evidence="4" id="KW-0804">Transcription</keyword>
<evidence type="ECO:0000256" key="6">
    <source>
        <dbReference type="SAM" id="MobiDB-lite"/>
    </source>
</evidence>
<dbReference type="Pfam" id="PF00172">
    <property type="entry name" value="Zn_clus"/>
    <property type="match status" value="1"/>
</dbReference>
<dbReference type="SUPFAM" id="SSF57701">
    <property type="entry name" value="Zn2/Cys6 DNA-binding domain"/>
    <property type="match status" value="1"/>
</dbReference>
<evidence type="ECO:0000259" key="7">
    <source>
        <dbReference type="PROSITE" id="PS50048"/>
    </source>
</evidence>
<dbReference type="InterPro" id="IPR050797">
    <property type="entry name" value="Carb_Metab_Trans_Reg"/>
</dbReference>
<accession>A0A0C1C442</accession>
<dbReference type="AlphaFoldDB" id="A0A0C1C442"/>
<evidence type="ECO:0000313" key="9">
    <source>
        <dbReference type="Proteomes" id="UP000053475"/>
    </source>
</evidence>
<evidence type="ECO:0000256" key="4">
    <source>
        <dbReference type="ARBA" id="ARBA00023163"/>
    </source>
</evidence>
<reference evidence="8 9" key="1">
    <citation type="submission" date="2014-11" db="EMBL/GenBank/DDBJ databases">
        <title>Genomics derived discovery of secondary metabolites biosynthetic gene clusters in Aspergillus ustus.</title>
        <authorList>
            <person name="Pi B."/>
            <person name="Dai F."/>
            <person name="Song X."/>
            <person name="Zhu C."/>
            <person name="Li H."/>
            <person name="Yu D."/>
        </authorList>
    </citation>
    <scope>NUCLEOTIDE SEQUENCE [LARGE SCALE GENOMIC DNA]</scope>
    <source>
        <strain evidence="8 9">3.3904</strain>
    </source>
</reference>
<dbReference type="PANTHER" id="PTHR31668:SF10">
    <property type="entry name" value="ZN(II)2CYS6 TRANSCRIPTION FACTOR (EUROFUNG)"/>
    <property type="match status" value="1"/>
</dbReference>
<evidence type="ECO:0000256" key="3">
    <source>
        <dbReference type="ARBA" id="ARBA00023125"/>
    </source>
</evidence>
<evidence type="ECO:0000256" key="1">
    <source>
        <dbReference type="ARBA" id="ARBA00022723"/>
    </source>
</evidence>
<evidence type="ECO:0000313" key="8">
    <source>
        <dbReference type="EMBL" id="KIA75865.1"/>
    </source>
</evidence>
<gene>
    <name evidence="8" type="ORF">HK57_00339</name>
</gene>
<feature type="compositionally biased region" description="Low complexity" evidence="6">
    <location>
        <begin position="640"/>
        <end position="658"/>
    </location>
</feature>